<dbReference type="Gramene" id="KCW90093">
    <property type="protein sequence ID" value="KCW90093"/>
    <property type="gene ID" value="EUGRSUZ_A02291"/>
</dbReference>
<dbReference type="InParanoid" id="A0A059DH54"/>
<dbReference type="STRING" id="71139.A0A059DH54"/>
<dbReference type="PANTHER" id="PTHR33790">
    <property type="entry name" value="OS05G0344200 PROTEIN"/>
    <property type="match status" value="1"/>
</dbReference>
<dbReference type="eggNOG" id="ENOG502S19Q">
    <property type="taxonomic scope" value="Eukaryota"/>
</dbReference>
<dbReference type="KEGG" id="egr:104444503"/>
<dbReference type="GO" id="GO:0010196">
    <property type="term" value="P:nonphotochemical quenching"/>
    <property type="evidence" value="ECO:0007669"/>
    <property type="project" value="EnsemblPlants"/>
</dbReference>
<dbReference type="GO" id="GO:0009617">
    <property type="term" value="P:response to bacterium"/>
    <property type="evidence" value="ECO:0007669"/>
    <property type="project" value="EnsemblPlants"/>
</dbReference>
<dbReference type="PANTHER" id="PTHR33790:SF10">
    <property type="entry name" value="PROTEIN EARLY RESPONSIVE TO DEHYDRATION 15"/>
    <property type="match status" value="1"/>
</dbReference>
<name>A0A059DH54_EUCGR</name>
<organism evidence="1">
    <name type="scientific">Eucalyptus grandis</name>
    <name type="common">Flooded gum</name>
    <dbReference type="NCBI Taxonomy" id="71139"/>
    <lineage>
        <taxon>Eukaryota</taxon>
        <taxon>Viridiplantae</taxon>
        <taxon>Streptophyta</taxon>
        <taxon>Embryophyta</taxon>
        <taxon>Tracheophyta</taxon>
        <taxon>Spermatophyta</taxon>
        <taxon>Magnoliopsida</taxon>
        <taxon>eudicotyledons</taxon>
        <taxon>Gunneridae</taxon>
        <taxon>Pentapetalae</taxon>
        <taxon>rosids</taxon>
        <taxon>malvids</taxon>
        <taxon>Myrtales</taxon>
        <taxon>Myrtaceae</taxon>
        <taxon>Myrtoideae</taxon>
        <taxon>Eucalypteae</taxon>
        <taxon>Eucalyptus</taxon>
    </lineage>
</organism>
<dbReference type="OMA" id="CSPRFIQ"/>
<sequence>MALVSGGRSTLNPDAPLFIPAAVRQVEDFSPEWWQLVTTSTWYRDYWLSEHPEGLDDNVDFEDELHGSDVADLLPDTFDLNAEDFSLMDSQFEEFIRFTESEGNDLSAPAFDGTNGKAGLLDMGAMKQNADFLKSLDVERQWTKKESAKYAEKPAKNVNAKCSPRFIQQPR</sequence>
<dbReference type="AlphaFoldDB" id="A0A059DH54"/>
<dbReference type="InterPro" id="IPR040414">
    <property type="entry name" value="CID1/CID2"/>
</dbReference>
<dbReference type="GO" id="GO:0009644">
    <property type="term" value="P:response to high light intensity"/>
    <property type="evidence" value="ECO:0007669"/>
    <property type="project" value="EnsemblPlants"/>
</dbReference>
<accession>A0A059DH54</accession>
<protein>
    <recommendedName>
        <fullName evidence="2">Ataxin-2 C-terminal domain-containing protein</fullName>
    </recommendedName>
</protein>
<proteinExistence type="predicted"/>
<evidence type="ECO:0008006" key="2">
    <source>
        <dbReference type="Google" id="ProtNLM"/>
    </source>
</evidence>
<evidence type="ECO:0000313" key="1">
    <source>
        <dbReference type="EMBL" id="KCW90093.1"/>
    </source>
</evidence>
<dbReference type="FunCoup" id="A0A059DH54">
    <property type="interactions" value="1051"/>
</dbReference>
<dbReference type="EMBL" id="KK198753">
    <property type="protein sequence ID" value="KCW90093.1"/>
    <property type="molecule type" value="Genomic_DNA"/>
</dbReference>
<gene>
    <name evidence="1" type="ORF">EUGRSUZ_A02291</name>
</gene>
<reference evidence="1" key="1">
    <citation type="submission" date="2013-07" db="EMBL/GenBank/DDBJ databases">
        <title>The genome of Eucalyptus grandis.</title>
        <authorList>
            <person name="Schmutz J."/>
            <person name="Hayes R."/>
            <person name="Myburg A."/>
            <person name="Tuskan G."/>
            <person name="Grattapaglia D."/>
            <person name="Rokhsar D.S."/>
        </authorList>
    </citation>
    <scope>NUCLEOTIDE SEQUENCE</scope>
    <source>
        <tissue evidence="1">Leaf extractions</tissue>
    </source>
</reference>
<dbReference type="OrthoDB" id="628205at2759"/>